<organism evidence="2 3">
    <name type="scientific">Streptomyces rapamycinicus (strain ATCC 29253 / DSM 41530 / NRRL 5491 / AYB-994)</name>
    <name type="common">Streptomyces hygroscopicus (strain ATCC 29253)</name>
    <dbReference type="NCBI Taxonomy" id="1343740"/>
    <lineage>
        <taxon>Bacteria</taxon>
        <taxon>Bacillati</taxon>
        <taxon>Actinomycetota</taxon>
        <taxon>Actinomycetes</taxon>
        <taxon>Kitasatosporales</taxon>
        <taxon>Streptomycetaceae</taxon>
        <taxon>Streptomyces</taxon>
        <taxon>Streptomyces violaceusniger group</taxon>
    </lineage>
</organism>
<dbReference type="HOGENOM" id="CLU_1174916_0_0_11"/>
<dbReference type="AlphaFoldDB" id="A0A0A0NT33"/>
<evidence type="ECO:0000313" key="3">
    <source>
        <dbReference type="Proteomes" id="UP000281594"/>
    </source>
</evidence>
<reference evidence="2 3" key="1">
    <citation type="journal article" date="2018" name="J. Biol. Chem.">
        <title>Discovery of the actinoplanic acid pathway in Streptomyces rapamycinicus reveals a genetically conserved synergism with rapamycin.</title>
        <authorList>
            <person name="Mrak P."/>
            <person name="Krastel P."/>
            <person name="Pivk Lukancic P."/>
            <person name="Tao J."/>
            <person name="Pistorius D."/>
            <person name="Moore C.M."/>
        </authorList>
    </citation>
    <scope>NUCLEOTIDE SEQUENCE [LARGE SCALE GENOMIC DNA]</scope>
    <source>
        <strain evidence="2 3">NRRL 5491</strain>
    </source>
</reference>
<dbReference type="eggNOG" id="ENOG50323J5">
    <property type="taxonomic scope" value="Bacteria"/>
</dbReference>
<sequence length="236" mass="26863">MSDFQERTETALAQLKRRMTATNVTLAHMQKEQDNFIQTYKPKIEPGLGKSDLAGVLGAAAAASIGFSLLKVDETGVFVAGRQVVTWRHMRTPDERLQTAERKLEQRTDRLQGAVDRFQQQLERVEQRRSDLEETRQRRAQPGGDSRALYGEQRFREEALSRELRALEGAERRARQARGRVEGSQQRVVSAAHRIAQAEQEARNTRRETVNHMNALDQGMRTLETRAAGLRRELGS</sequence>
<feature type="region of interest" description="Disordered" evidence="1">
    <location>
        <begin position="126"/>
        <end position="148"/>
    </location>
</feature>
<accession>A0A0A0NT33</accession>
<dbReference type="EMBL" id="QYCY01000004">
    <property type="protein sequence ID" value="RLV72509.1"/>
    <property type="molecule type" value="Genomic_DNA"/>
</dbReference>
<dbReference type="KEGG" id="src:M271_46490"/>
<dbReference type="RefSeq" id="WP_020874141.1">
    <property type="nucleotide sequence ID" value="NC_022785.1"/>
</dbReference>
<protein>
    <submittedName>
        <fullName evidence="2">Uncharacterized protein</fullName>
    </submittedName>
</protein>
<name>A0A0A0NT33_STRRN</name>
<gene>
    <name evidence="2" type="ORF">D3C57_148320</name>
</gene>
<dbReference type="Proteomes" id="UP000281594">
    <property type="component" value="Unassembled WGS sequence"/>
</dbReference>
<evidence type="ECO:0000313" key="2">
    <source>
        <dbReference type="EMBL" id="RLV72509.1"/>
    </source>
</evidence>
<evidence type="ECO:0000256" key="1">
    <source>
        <dbReference type="SAM" id="MobiDB-lite"/>
    </source>
</evidence>
<dbReference type="STRING" id="1343740.M271_46490"/>
<proteinExistence type="predicted"/>
<comment type="caution">
    <text evidence="2">The sequence shown here is derived from an EMBL/GenBank/DDBJ whole genome shotgun (WGS) entry which is preliminary data.</text>
</comment>
<feature type="compositionally biased region" description="Basic and acidic residues" evidence="1">
    <location>
        <begin position="126"/>
        <end position="137"/>
    </location>
</feature>